<evidence type="ECO:0000313" key="2">
    <source>
        <dbReference type="EMBL" id="ACR36819.1"/>
    </source>
</evidence>
<evidence type="ECO:0000256" key="1">
    <source>
        <dbReference type="SAM" id="MobiDB-lite"/>
    </source>
</evidence>
<name>C4J6L9_MAIZE</name>
<accession>C4J6L9</accession>
<protein>
    <submittedName>
        <fullName evidence="2">Uncharacterized protein</fullName>
    </submittedName>
</protein>
<feature type="region of interest" description="Disordered" evidence="1">
    <location>
        <begin position="62"/>
        <end position="96"/>
    </location>
</feature>
<feature type="region of interest" description="Disordered" evidence="1">
    <location>
        <begin position="1"/>
        <end position="27"/>
    </location>
</feature>
<organism evidence="2">
    <name type="scientific">Zea mays</name>
    <name type="common">Maize</name>
    <dbReference type="NCBI Taxonomy" id="4577"/>
    <lineage>
        <taxon>Eukaryota</taxon>
        <taxon>Viridiplantae</taxon>
        <taxon>Streptophyta</taxon>
        <taxon>Embryophyta</taxon>
        <taxon>Tracheophyta</taxon>
        <taxon>Spermatophyta</taxon>
        <taxon>Magnoliopsida</taxon>
        <taxon>Liliopsida</taxon>
        <taxon>Poales</taxon>
        <taxon>Poaceae</taxon>
        <taxon>PACMAD clade</taxon>
        <taxon>Panicoideae</taxon>
        <taxon>Andropogonodae</taxon>
        <taxon>Andropogoneae</taxon>
        <taxon>Tripsacinae</taxon>
        <taxon>Zea</taxon>
    </lineage>
</organism>
<reference evidence="2" key="1">
    <citation type="journal article" date="2009" name="PLoS Genet.">
        <title>Sequencing, mapping, and analysis of 27,455 maize full-length cDNAs.</title>
        <authorList>
            <person name="Soderlund C."/>
            <person name="Descour A."/>
            <person name="Kudrna D."/>
            <person name="Bomhoff M."/>
            <person name="Boyd L."/>
            <person name="Currie J."/>
            <person name="Angelova A."/>
            <person name="Collura K."/>
            <person name="Wissotski M."/>
            <person name="Ashley E."/>
            <person name="Morrow D."/>
            <person name="Fernandes J."/>
            <person name="Walbot V."/>
            <person name="Yu Y."/>
        </authorList>
    </citation>
    <scope>NUCLEOTIDE SEQUENCE</scope>
    <source>
        <strain evidence="2">B73</strain>
    </source>
</reference>
<dbReference type="AlphaFoldDB" id="C4J6L9"/>
<sequence length="96" mass="9527">MRRRRGAPRLGRDADGDRLPAGAGAVAAEQRPALGRATAGGPPAAVTLIAASVSAPRLLLPGSGQVSGRQQAGAAVPAGLRRRGGAATVAGHVRHR</sequence>
<dbReference type="EMBL" id="BT086466">
    <property type="protein sequence ID" value="ACR36819.1"/>
    <property type="molecule type" value="mRNA"/>
</dbReference>
<proteinExistence type="evidence at transcript level"/>
<reference evidence="2" key="2">
    <citation type="submission" date="2012-06" db="EMBL/GenBank/DDBJ databases">
        <authorList>
            <person name="Yu Y."/>
            <person name="Currie J."/>
            <person name="Lomeli R."/>
            <person name="Angelova A."/>
            <person name="Collura K."/>
            <person name="Wissotski M."/>
            <person name="Campos D."/>
            <person name="Kudrna D."/>
            <person name="Golser W."/>
            <person name="Ashely E."/>
            <person name="Descour A."/>
            <person name="Fernandes J."/>
            <person name="Soderlund C."/>
            <person name="Walbot V."/>
        </authorList>
    </citation>
    <scope>NUCLEOTIDE SEQUENCE</scope>
    <source>
        <strain evidence="2">B73</strain>
    </source>
</reference>